<evidence type="ECO:0000313" key="2">
    <source>
        <dbReference type="Proteomes" id="UP000095282"/>
    </source>
</evidence>
<dbReference type="InterPro" id="IPR024415">
    <property type="entry name" value="Fungus-induced"/>
</dbReference>
<proteinExistence type="predicted"/>
<keyword evidence="1" id="KW-0732">Signal</keyword>
<dbReference type="STRING" id="1561998.A0A1I7TQ29"/>
<evidence type="ECO:0000256" key="1">
    <source>
        <dbReference type="SAM" id="SignalP"/>
    </source>
</evidence>
<feature type="signal peptide" evidence="1">
    <location>
        <begin position="1"/>
        <end position="19"/>
    </location>
</feature>
<dbReference type="Proteomes" id="UP000095282">
    <property type="component" value="Unplaced"/>
</dbReference>
<organism evidence="2 3">
    <name type="scientific">Caenorhabditis tropicalis</name>
    <dbReference type="NCBI Taxonomy" id="1561998"/>
    <lineage>
        <taxon>Eukaryota</taxon>
        <taxon>Metazoa</taxon>
        <taxon>Ecdysozoa</taxon>
        <taxon>Nematoda</taxon>
        <taxon>Chromadorea</taxon>
        <taxon>Rhabditida</taxon>
        <taxon>Rhabditina</taxon>
        <taxon>Rhabditomorpha</taxon>
        <taxon>Rhabditoidea</taxon>
        <taxon>Rhabditidae</taxon>
        <taxon>Peloderinae</taxon>
        <taxon>Caenorhabditis</taxon>
    </lineage>
</organism>
<feature type="chain" id="PRO_5009307920" evidence="1">
    <location>
        <begin position="20"/>
        <end position="107"/>
    </location>
</feature>
<dbReference type="WBParaSite" id="Csp11.Scaffold629.g10646.t1">
    <property type="protein sequence ID" value="Csp11.Scaffold629.g10646.t1"/>
    <property type="gene ID" value="Csp11.Scaffold629.g10646"/>
</dbReference>
<name>A0A1I7TQ29_9PELO</name>
<dbReference type="Pfam" id="PF10917">
    <property type="entry name" value="Fungus-induced"/>
    <property type="match status" value="1"/>
</dbReference>
<keyword evidence="2" id="KW-1185">Reference proteome</keyword>
<dbReference type="PANTHER" id="PTHR39380:SF1">
    <property type="entry name" value="FIP (FUNGUS-INDUCED PROTEIN) RELATED-RELATED"/>
    <property type="match status" value="1"/>
</dbReference>
<reference evidence="3" key="1">
    <citation type="submission" date="2016-11" db="UniProtKB">
        <authorList>
            <consortium name="WormBaseParasite"/>
        </authorList>
    </citation>
    <scope>IDENTIFICATION</scope>
</reference>
<accession>A0A1I7TQ29</accession>
<dbReference type="InterPro" id="IPR052889">
    <property type="entry name" value="Celegans_Fungus-Induced_Rsp"/>
</dbReference>
<sequence>MNVYSIVVFAALAISSASGIFNIRGGGGGRNCGGGNNGYGSGSGIIIGSPKGNENATYPARSAACNSLLRVASAAAAVGSSRILLRYCFCFFFFRQPRFASFVWNFR</sequence>
<protein>
    <submittedName>
        <fullName evidence="3">CX domain-containing protein</fullName>
    </submittedName>
</protein>
<dbReference type="eggNOG" id="ENOG502TJ8R">
    <property type="taxonomic scope" value="Eukaryota"/>
</dbReference>
<evidence type="ECO:0000313" key="3">
    <source>
        <dbReference type="WBParaSite" id="Csp11.Scaffold629.g10646.t1"/>
    </source>
</evidence>
<dbReference type="AlphaFoldDB" id="A0A1I7TQ29"/>
<dbReference type="PANTHER" id="PTHR39380">
    <property type="entry name" value="FIP (FUNGUS-INDUCED PROTEIN) RELATED-RELATED-RELATED"/>
    <property type="match status" value="1"/>
</dbReference>